<reference evidence="2" key="1">
    <citation type="journal article" date="2019" name="Int. J. Syst. Evol. Microbiol.">
        <title>The Global Catalogue of Microorganisms (GCM) 10K type strain sequencing project: providing services to taxonomists for standard genome sequencing and annotation.</title>
        <authorList>
            <consortium name="The Broad Institute Genomics Platform"/>
            <consortium name="The Broad Institute Genome Sequencing Center for Infectious Disease"/>
            <person name="Wu L."/>
            <person name="Ma J."/>
        </authorList>
    </citation>
    <scope>NUCLEOTIDE SEQUENCE [LARGE SCALE GENOMIC DNA]</scope>
    <source>
        <strain evidence="2">KCTC 33792</strain>
    </source>
</reference>
<dbReference type="Proteomes" id="UP001597520">
    <property type="component" value="Unassembled WGS sequence"/>
</dbReference>
<dbReference type="RefSeq" id="WP_380711567.1">
    <property type="nucleotide sequence ID" value="NZ_JBHUML010000002.1"/>
</dbReference>
<keyword evidence="2" id="KW-1185">Reference proteome</keyword>
<evidence type="ECO:0000313" key="2">
    <source>
        <dbReference type="Proteomes" id="UP001597520"/>
    </source>
</evidence>
<organism evidence="1 2">
    <name type="scientific">Salibacterium lacus</name>
    <dbReference type="NCBI Taxonomy" id="1898109"/>
    <lineage>
        <taxon>Bacteria</taxon>
        <taxon>Bacillati</taxon>
        <taxon>Bacillota</taxon>
        <taxon>Bacilli</taxon>
        <taxon>Bacillales</taxon>
        <taxon>Bacillaceae</taxon>
    </lineage>
</organism>
<protein>
    <submittedName>
        <fullName evidence="1">Uncharacterized protein</fullName>
    </submittedName>
</protein>
<comment type="caution">
    <text evidence="1">The sequence shown here is derived from an EMBL/GenBank/DDBJ whole genome shotgun (WGS) entry which is preliminary data.</text>
</comment>
<gene>
    <name evidence="1" type="ORF">ACFSUB_02305</name>
</gene>
<sequence length="53" mass="6113">MLRSLTIVSPLPFESKIVELEKRLQALESNKEEDIMTLLRVLNTKTTERRGNA</sequence>
<proteinExistence type="predicted"/>
<evidence type="ECO:0000313" key="1">
    <source>
        <dbReference type="EMBL" id="MFD2704281.1"/>
    </source>
</evidence>
<accession>A0ABW5SXK5</accession>
<name>A0ABW5SXK5_9BACI</name>
<dbReference type="EMBL" id="JBHUML010000002">
    <property type="protein sequence ID" value="MFD2704281.1"/>
    <property type="molecule type" value="Genomic_DNA"/>
</dbReference>